<evidence type="ECO:0000256" key="1">
    <source>
        <dbReference type="SAM" id="SignalP"/>
    </source>
</evidence>
<feature type="signal peptide" evidence="1">
    <location>
        <begin position="1"/>
        <end position="26"/>
    </location>
</feature>
<dbReference type="Proteomes" id="UP001551176">
    <property type="component" value="Unassembled WGS sequence"/>
</dbReference>
<gene>
    <name evidence="2" type="ORF">ABZ921_13630</name>
</gene>
<protein>
    <submittedName>
        <fullName evidence="2">Uncharacterized protein</fullName>
    </submittedName>
</protein>
<organism evidence="2 3">
    <name type="scientific">Streptomyces atriruber</name>
    <dbReference type="NCBI Taxonomy" id="545121"/>
    <lineage>
        <taxon>Bacteria</taxon>
        <taxon>Bacillati</taxon>
        <taxon>Actinomycetota</taxon>
        <taxon>Actinomycetes</taxon>
        <taxon>Kitasatosporales</taxon>
        <taxon>Streptomycetaceae</taxon>
        <taxon>Streptomyces</taxon>
    </lineage>
</organism>
<keyword evidence="1" id="KW-0732">Signal</keyword>
<keyword evidence="3" id="KW-1185">Reference proteome</keyword>
<evidence type="ECO:0000313" key="3">
    <source>
        <dbReference type="Proteomes" id="UP001551176"/>
    </source>
</evidence>
<evidence type="ECO:0000313" key="2">
    <source>
        <dbReference type="EMBL" id="MEU6821667.1"/>
    </source>
</evidence>
<reference evidence="2 3" key="1">
    <citation type="submission" date="2024-06" db="EMBL/GenBank/DDBJ databases">
        <title>The Natural Products Discovery Center: Release of the First 8490 Sequenced Strains for Exploring Actinobacteria Biosynthetic Diversity.</title>
        <authorList>
            <person name="Kalkreuter E."/>
            <person name="Kautsar S.A."/>
            <person name="Yang D."/>
            <person name="Bader C.D."/>
            <person name="Teijaro C.N."/>
            <person name="Fluegel L."/>
            <person name="Davis C.M."/>
            <person name="Simpson J.R."/>
            <person name="Lauterbach L."/>
            <person name="Steele A.D."/>
            <person name="Gui C."/>
            <person name="Meng S."/>
            <person name="Li G."/>
            <person name="Viehrig K."/>
            <person name="Ye F."/>
            <person name="Su P."/>
            <person name="Kiefer A.F."/>
            <person name="Nichols A."/>
            <person name="Cepeda A.J."/>
            <person name="Yan W."/>
            <person name="Fan B."/>
            <person name="Jiang Y."/>
            <person name="Adhikari A."/>
            <person name="Zheng C.-J."/>
            <person name="Schuster L."/>
            <person name="Cowan T.M."/>
            <person name="Smanski M.J."/>
            <person name="Chevrette M.G."/>
            <person name="De Carvalho L.P.S."/>
            <person name="Shen B."/>
        </authorList>
    </citation>
    <scope>NUCLEOTIDE SEQUENCE [LARGE SCALE GENOMIC DNA]</scope>
    <source>
        <strain evidence="2 3">NPDC046838</strain>
    </source>
</reference>
<proteinExistence type="predicted"/>
<name>A0ABV3BKZ1_9ACTN</name>
<dbReference type="EMBL" id="JBEYXV010000006">
    <property type="protein sequence ID" value="MEU6821667.1"/>
    <property type="molecule type" value="Genomic_DNA"/>
</dbReference>
<sequence>MRLRTAVATTVLAAVTVLGGAGIASANDGPYGVDNDAVNVEHHEVNVVEFGDMVLD</sequence>
<feature type="chain" id="PRO_5046514704" evidence="1">
    <location>
        <begin position="27"/>
        <end position="56"/>
    </location>
</feature>
<dbReference type="RefSeq" id="WP_359348003.1">
    <property type="nucleotide sequence ID" value="NZ_JBEYXV010000006.1"/>
</dbReference>
<accession>A0ABV3BKZ1</accession>
<comment type="caution">
    <text evidence="2">The sequence shown here is derived from an EMBL/GenBank/DDBJ whole genome shotgun (WGS) entry which is preliminary data.</text>
</comment>